<protein>
    <submittedName>
        <fullName evidence="1">Uncharacterized protein</fullName>
    </submittedName>
</protein>
<reference evidence="1 2" key="1">
    <citation type="journal article" date="2024" name="G3 (Bethesda)">
        <title>Genome assembly of Hibiscus sabdariffa L. provides insights into metabolisms of medicinal natural products.</title>
        <authorList>
            <person name="Kim T."/>
        </authorList>
    </citation>
    <scope>NUCLEOTIDE SEQUENCE [LARGE SCALE GENOMIC DNA]</scope>
    <source>
        <strain evidence="1">TK-2024</strain>
        <tissue evidence="1">Old leaves</tissue>
    </source>
</reference>
<comment type="caution">
    <text evidence="1">The sequence shown here is derived from an EMBL/GenBank/DDBJ whole genome shotgun (WGS) entry which is preliminary data.</text>
</comment>
<keyword evidence="2" id="KW-1185">Reference proteome</keyword>
<dbReference type="EMBL" id="JBBPBN010000379">
    <property type="protein sequence ID" value="KAK8487794.1"/>
    <property type="molecule type" value="Genomic_DNA"/>
</dbReference>
<accession>A0ABR2A434</accession>
<evidence type="ECO:0000313" key="1">
    <source>
        <dbReference type="EMBL" id="KAK8487794.1"/>
    </source>
</evidence>
<sequence length="125" mass="14053">MVTAKLSSDPNINAGDWPPNLVKNLYLLTPNEINKICRQILFLSYIWDQRPVRAYGSTSINNNIQEVRSSSIPKFGLNPISYVEKLVEMNVSPKSTKVFGSRDSALVENDPDINMMNQGGLRKLL</sequence>
<dbReference type="Proteomes" id="UP001396334">
    <property type="component" value="Unassembled WGS sequence"/>
</dbReference>
<organism evidence="1 2">
    <name type="scientific">Hibiscus sabdariffa</name>
    <name type="common">roselle</name>
    <dbReference type="NCBI Taxonomy" id="183260"/>
    <lineage>
        <taxon>Eukaryota</taxon>
        <taxon>Viridiplantae</taxon>
        <taxon>Streptophyta</taxon>
        <taxon>Embryophyta</taxon>
        <taxon>Tracheophyta</taxon>
        <taxon>Spermatophyta</taxon>
        <taxon>Magnoliopsida</taxon>
        <taxon>eudicotyledons</taxon>
        <taxon>Gunneridae</taxon>
        <taxon>Pentapetalae</taxon>
        <taxon>rosids</taxon>
        <taxon>malvids</taxon>
        <taxon>Malvales</taxon>
        <taxon>Malvaceae</taxon>
        <taxon>Malvoideae</taxon>
        <taxon>Hibiscus</taxon>
    </lineage>
</organism>
<evidence type="ECO:0000313" key="2">
    <source>
        <dbReference type="Proteomes" id="UP001396334"/>
    </source>
</evidence>
<proteinExistence type="predicted"/>
<gene>
    <name evidence="1" type="ORF">V6N11_074199</name>
</gene>
<name>A0ABR2A434_9ROSI</name>